<accession>A0A166G2P1</accession>
<feature type="signal peptide" evidence="1">
    <location>
        <begin position="1"/>
        <end position="17"/>
    </location>
</feature>
<proteinExistence type="predicted"/>
<evidence type="ECO:0000256" key="1">
    <source>
        <dbReference type="SAM" id="SignalP"/>
    </source>
</evidence>
<name>A0A166G2P1_9AGAM</name>
<reference evidence="2 3" key="1">
    <citation type="journal article" date="2016" name="Mol. Biol. Evol.">
        <title>Comparative Genomics of Early-Diverging Mushroom-Forming Fungi Provides Insights into the Origins of Lignocellulose Decay Capabilities.</title>
        <authorList>
            <person name="Nagy L.G."/>
            <person name="Riley R."/>
            <person name="Tritt A."/>
            <person name="Adam C."/>
            <person name="Daum C."/>
            <person name="Floudas D."/>
            <person name="Sun H."/>
            <person name="Yadav J.S."/>
            <person name="Pangilinan J."/>
            <person name="Larsson K.H."/>
            <person name="Matsuura K."/>
            <person name="Barry K."/>
            <person name="Labutti K."/>
            <person name="Kuo R."/>
            <person name="Ohm R.A."/>
            <person name="Bhattacharya S.S."/>
            <person name="Shirouzu T."/>
            <person name="Yoshinaga Y."/>
            <person name="Martin F.M."/>
            <person name="Grigoriev I.V."/>
            <person name="Hibbett D.S."/>
        </authorList>
    </citation>
    <scope>NUCLEOTIDE SEQUENCE [LARGE SCALE GENOMIC DNA]</scope>
    <source>
        <strain evidence="2 3">HHB10207 ss-3</strain>
    </source>
</reference>
<keyword evidence="3" id="KW-1185">Reference proteome</keyword>
<dbReference type="EMBL" id="KV428023">
    <property type="protein sequence ID" value="KZT41248.1"/>
    <property type="molecule type" value="Genomic_DNA"/>
</dbReference>
<sequence>MQRSVLFLLVLLRLAAAQTATVVDADGETVVEVQTIDPLQGLPTTIILQTLTGTTTTATSVTTPDPGQEQQGPVGVAPTTTNFGPAPPTTYKYTTTNALGESTVIHDTFTPVPYVATSTVTPSSGTVWDLSDYQSSFGTSVPTSRLSSNALSLAWKPPISIAGSLLLATLGGMFLLA</sequence>
<evidence type="ECO:0000313" key="2">
    <source>
        <dbReference type="EMBL" id="KZT41248.1"/>
    </source>
</evidence>
<keyword evidence="1" id="KW-0732">Signal</keyword>
<dbReference type="Proteomes" id="UP000076798">
    <property type="component" value="Unassembled WGS sequence"/>
</dbReference>
<organism evidence="2 3">
    <name type="scientific">Sistotremastrum suecicum HHB10207 ss-3</name>
    <dbReference type="NCBI Taxonomy" id="1314776"/>
    <lineage>
        <taxon>Eukaryota</taxon>
        <taxon>Fungi</taxon>
        <taxon>Dikarya</taxon>
        <taxon>Basidiomycota</taxon>
        <taxon>Agaricomycotina</taxon>
        <taxon>Agaricomycetes</taxon>
        <taxon>Sistotremastrales</taxon>
        <taxon>Sistotremastraceae</taxon>
        <taxon>Sistotremastrum</taxon>
    </lineage>
</organism>
<dbReference type="AlphaFoldDB" id="A0A166G2P1"/>
<evidence type="ECO:0000313" key="3">
    <source>
        <dbReference type="Proteomes" id="UP000076798"/>
    </source>
</evidence>
<feature type="chain" id="PRO_5007873677" evidence="1">
    <location>
        <begin position="18"/>
        <end position="177"/>
    </location>
</feature>
<gene>
    <name evidence="2" type="ORF">SISSUDRAFT_1126618</name>
</gene>
<protein>
    <submittedName>
        <fullName evidence="2">Uncharacterized protein</fullName>
    </submittedName>
</protein>